<protein>
    <submittedName>
        <fullName evidence="1">Uncharacterized protein</fullName>
    </submittedName>
</protein>
<evidence type="ECO:0000313" key="1">
    <source>
        <dbReference type="EMBL" id="KAL0410811.1"/>
    </source>
</evidence>
<reference evidence="1" key="1">
    <citation type="submission" date="2020-06" db="EMBL/GenBank/DDBJ databases">
        <authorList>
            <person name="Li T."/>
            <person name="Hu X."/>
            <person name="Zhang T."/>
            <person name="Song X."/>
            <person name="Zhang H."/>
            <person name="Dai N."/>
            <person name="Sheng W."/>
            <person name="Hou X."/>
            <person name="Wei L."/>
        </authorList>
    </citation>
    <scope>NUCLEOTIDE SEQUENCE</scope>
    <source>
        <strain evidence="1">KEN1</strain>
        <tissue evidence="1">Leaf</tissue>
    </source>
</reference>
<organism evidence="1">
    <name type="scientific">Sesamum latifolium</name>
    <dbReference type="NCBI Taxonomy" id="2727402"/>
    <lineage>
        <taxon>Eukaryota</taxon>
        <taxon>Viridiplantae</taxon>
        <taxon>Streptophyta</taxon>
        <taxon>Embryophyta</taxon>
        <taxon>Tracheophyta</taxon>
        <taxon>Spermatophyta</taxon>
        <taxon>Magnoliopsida</taxon>
        <taxon>eudicotyledons</taxon>
        <taxon>Gunneridae</taxon>
        <taxon>Pentapetalae</taxon>
        <taxon>asterids</taxon>
        <taxon>lamiids</taxon>
        <taxon>Lamiales</taxon>
        <taxon>Pedaliaceae</taxon>
        <taxon>Sesamum</taxon>
    </lineage>
</organism>
<gene>
    <name evidence="1" type="ORF">Slati_3670800</name>
</gene>
<comment type="caution">
    <text evidence="1">The sequence shown here is derived from an EMBL/GenBank/DDBJ whole genome shotgun (WGS) entry which is preliminary data.</text>
</comment>
<name>A0AAW2U0M8_9LAMI</name>
<dbReference type="AlphaFoldDB" id="A0AAW2U0M8"/>
<reference evidence="1" key="2">
    <citation type="journal article" date="2024" name="Plant">
        <title>Genomic evolution and insights into agronomic trait innovations of Sesamum species.</title>
        <authorList>
            <person name="Miao H."/>
            <person name="Wang L."/>
            <person name="Qu L."/>
            <person name="Liu H."/>
            <person name="Sun Y."/>
            <person name="Le M."/>
            <person name="Wang Q."/>
            <person name="Wei S."/>
            <person name="Zheng Y."/>
            <person name="Lin W."/>
            <person name="Duan Y."/>
            <person name="Cao H."/>
            <person name="Xiong S."/>
            <person name="Wang X."/>
            <person name="Wei L."/>
            <person name="Li C."/>
            <person name="Ma Q."/>
            <person name="Ju M."/>
            <person name="Zhao R."/>
            <person name="Li G."/>
            <person name="Mu C."/>
            <person name="Tian Q."/>
            <person name="Mei H."/>
            <person name="Zhang T."/>
            <person name="Gao T."/>
            <person name="Zhang H."/>
        </authorList>
    </citation>
    <scope>NUCLEOTIDE SEQUENCE</scope>
    <source>
        <strain evidence="1">KEN1</strain>
    </source>
</reference>
<proteinExistence type="predicted"/>
<dbReference type="EMBL" id="JACGWN010000013">
    <property type="protein sequence ID" value="KAL0410811.1"/>
    <property type="molecule type" value="Genomic_DNA"/>
</dbReference>
<sequence length="123" mass="13630">MPLEWCCCCPFPWLKHFCHCVNHNCSDVCSRITNLCIRRLPRQSVEMPCCSNKKVVLYVAAPIVNSGLSLCCRCIAVTVAANLLLSRKPSKSAAARPVADHQLLVLSREPNTDIMTMEPSSVN</sequence>
<accession>A0AAW2U0M8</accession>